<dbReference type="Proteomes" id="UP000245956">
    <property type="component" value="Unassembled WGS sequence"/>
</dbReference>
<dbReference type="EMBL" id="LCWV01000035">
    <property type="protein sequence ID" value="PWI65266.1"/>
    <property type="molecule type" value="Genomic_DNA"/>
</dbReference>
<name>A0A2U3DSP5_PURLI</name>
<organism evidence="2 3">
    <name type="scientific">Purpureocillium lilacinum</name>
    <name type="common">Paecilomyces lilacinus</name>
    <dbReference type="NCBI Taxonomy" id="33203"/>
    <lineage>
        <taxon>Eukaryota</taxon>
        <taxon>Fungi</taxon>
        <taxon>Dikarya</taxon>
        <taxon>Ascomycota</taxon>
        <taxon>Pezizomycotina</taxon>
        <taxon>Sordariomycetes</taxon>
        <taxon>Hypocreomycetidae</taxon>
        <taxon>Hypocreales</taxon>
        <taxon>Ophiocordycipitaceae</taxon>
        <taxon>Purpureocillium</taxon>
    </lineage>
</organism>
<sequence length="437" mass="46716">MGRGDCSVRTGVTTHVDGEATGDALFGQSDRVPCAGSSWMPRSMARQGDKNMPHRLRHSQLGHTVPGRHLADARGGADNSRRLGAKAVDAAADAAVNALGHLFERQSALNALNRPGDGRLHALDSALDGRGKVGDVALPSGRPLCRLACKALLGARHDEVKRRQDADASGAHAEDLGGLGSRQLWDAVKRHDGWWVMMAGDEVDCEGQQRVSVLRVANPEHETDLEWQPTAVVSASKSPGSDGREADDSDGQEDDETVEEGERFAIPFTSPDQPLMPLEDLSVSPDGRPHQCRATHVYEQGPSVQRILLDAAALVLFKTQWLRRAGRVLAPRGATVTLRRSRLSGGATGADDDRSAGRRHVPGVRGVFPSPLPLGQGKPSCMRLLHAGEPAFPSPGKARTAGARLSPHRQSPTPPQTDERPPVPRSAVQALSIALRR</sequence>
<feature type="region of interest" description="Disordered" evidence="1">
    <location>
        <begin position="343"/>
        <end position="437"/>
    </location>
</feature>
<reference evidence="2 3" key="1">
    <citation type="journal article" date="2016" name="Front. Microbiol.">
        <title>Genome and transcriptome sequences reveal the specific parasitism of the nematophagous Purpureocillium lilacinum 36-1.</title>
        <authorList>
            <person name="Xie J."/>
            <person name="Li S."/>
            <person name="Mo C."/>
            <person name="Xiao X."/>
            <person name="Peng D."/>
            <person name="Wang G."/>
            <person name="Xiao Y."/>
        </authorList>
    </citation>
    <scope>NUCLEOTIDE SEQUENCE [LARGE SCALE GENOMIC DNA]</scope>
    <source>
        <strain evidence="2 3">36-1</strain>
    </source>
</reference>
<evidence type="ECO:0000256" key="1">
    <source>
        <dbReference type="SAM" id="MobiDB-lite"/>
    </source>
</evidence>
<feature type="region of interest" description="Disordered" evidence="1">
    <location>
        <begin position="221"/>
        <end position="259"/>
    </location>
</feature>
<dbReference type="AlphaFoldDB" id="A0A2U3DSP5"/>
<gene>
    <name evidence="2" type="ORF">PCL_07189</name>
</gene>
<evidence type="ECO:0000313" key="2">
    <source>
        <dbReference type="EMBL" id="PWI65266.1"/>
    </source>
</evidence>
<comment type="caution">
    <text evidence="2">The sequence shown here is derived from an EMBL/GenBank/DDBJ whole genome shotgun (WGS) entry which is preliminary data.</text>
</comment>
<evidence type="ECO:0000313" key="3">
    <source>
        <dbReference type="Proteomes" id="UP000245956"/>
    </source>
</evidence>
<accession>A0A2U3DSP5</accession>
<feature type="compositionally biased region" description="Acidic residues" evidence="1">
    <location>
        <begin position="245"/>
        <end position="259"/>
    </location>
</feature>
<proteinExistence type="predicted"/>
<protein>
    <submittedName>
        <fullName evidence="2">Uncharacterized protein</fullName>
    </submittedName>
</protein>